<keyword evidence="5" id="KW-0677">Repeat</keyword>
<dbReference type="FunFam" id="2.130.10.10:FF:001320">
    <property type="entry name" value="Predicted protein"/>
    <property type="match status" value="1"/>
</dbReference>
<organism evidence="14">
    <name type="scientific">Cladocopium goreaui</name>
    <dbReference type="NCBI Taxonomy" id="2562237"/>
    <lineage>
        <taxon>Eukaryota</taxon>
        <taxon>Sar</taxon>
        <taxon>Alveolata</taxon>
        <taxon>Dinophyceae</taxon>
        <taxon>Suessiales</taxon>
        <taxon>Symbiodiniaceae</taxon>
        <taxon>Cladocopium</taxon>
    </lineage>
</organism>
<dbReference type="EMBL" id="CAMXCT030006609">
    <property type="protein sequence ID" value="CAL4804200.1"/>
    <property type="molecule type" value="Genomic_DNA"/>
</dbReference>
<evidence type="ECO:0000256" key="5">
    <source>
        <dbReference type="ARBA" id="ARBA00022737"/>
    </source>
</evidence>
<reference evidence="15 16" key="2">
    <citation type="submission" date="2024-05" db="EMBL/GenBank/DDBJ databases">
        <authorList>
            <person name="Chen Y."/>
            <person name="Shah S."/>
            <person name="Dougan E. K."/>
            <person name="Thang M."/>
            <person name="Chan C."/>
        </authorList>
    </citation>
    <scope>NUCLEOTIDE SEQUENCE [LARGE SCALE GENOMIC DNA]</scope>
</reference>
<evidence type="ECO:0000256" key="8">
    <source>
        <dbReference type="ARBA" id="ARBA00023273"/>
    </source>
</evidence>
<dbReference type="GO" id="GO:0031514">
    <property type="term" value="C:motile cilium"/>
    <property type="evidence" value="ECO:0007669"/>
    <property type="project" value="UniProtKB-SubCell"/>
</dbReference>
<evidence type="ECO:0000256" key="2">
    <source>
        <dbReference type="ARBA" id="ARBA00004496"/>
    </source>
</evidence>
<evidence type="ECO:0000313" key="15">
    <source>
        <dbReference type="EMBL" id="CAL4804200.1"/>
    </source>
</evidence>
<keyword evidence="8" id="KW-0966">Cell projection</keyword>
<feature type="repeat" description="WD" evidence="11">
    <location>
        <begin position="893"/>
        <end position="934"/>
    </location>
</feature>
<evidence type="ECO:0000256" key="10">
    <source>
        <dbReference type="ARBA" id="ARBA00029552"/>
    </source>
</evidence>
<dbReference type="InterPro" id="IPR036322">
    <property type="entry name" value="WD40_repeat_dom_sf"/>
</dbReference>
<comment type="caution">
    <text evidence="14">The sequence shown here is derived from an EMBL/GenBank/DDBJ whole genome shotgun (WGS) entry which is preliminary data.</text>
</comment>
<reference evidence="14" key="1">
    <citation type="submission" date="2022-10" db="EMBL/GenBank/DDBJ databases">
        <authorList>
            <person name="Chen Y."/>
            <person name="Dougan E. K."/>
            <person name="Chan C."/>
            <person name="Rhodes N."/>
            <person name="Thang M."/>
        </authorList>
    </citation>
    <scope>NUCLEOTIDE SEQUENCE</scope>
</reference>
<dbReference type="EMBL" id="CAMXCT020006609">
    <property type="protein sequence ID" value="CAL1170263.1"/>
    <property type="molecule type" value="Genomic_DNA"/>
</dbReference>
<feature type="region of interest" description="Disordered" evidence="13">
    <location>
        <begin position="1"/>
        <end position="20"/>
    </location>
</feature>
<dbReference type="FunFam" id="2.130.10.10:FF:000207">
    <property type="entry name" value="Cilia- and flagella-associated protein 52"/>
    <property type="match status" value="1"/>
</dbReference>
<dbReference type="PROSITE" id="PS00678">
    <property type="entry name" value="WD_REPEATS_1"/>
    <property type="match status" value="2"/>
</dbReference>
<dbReference type="Pfam" id="PF00400">
    <property type="entry name" value="WD40"/>
    <property type="match status" value="6"/>
</dbReference>
<dbReference type="PANTHER" id="PTHR13720">
    <property type="entry name" value="WD-40 REPEAT PROTEIN"/>
    <property type="match status" value="1"/>
</dbReference>
<dbReference type="OrthoDB" id="6252103at2759"/>
<evidence type="ECO:0000256" key="9">
    <source>
        <dbReference type="ARBA" id="ARBA00029456"/>
    </source>
</evidence>
<evidence type="ECO:0000256" key="3">
    <source>
        <dbReference type="ARBA" id="ARBA00022490"/>
    </source>
</evidence>
<keyword evidence="4 11" id="KW-0853">WD repeat</keyword>
<dbReference type="EMBL" id="CAMXCT010006609">
    <property type="protein sequence ID" value="CAI4016888.1"/>
    <property type="molecule type" value="Genomic_DNA"/>
</dbReference>
<sequence>MAPARNGKRQASAHVEEPPHKKVAPVLKKYGVTQAAFKQMVEVLQHPLAGHLTEDCKQMILAMLPHSLCVPSDQREEVQNLAVKMFEEVVASVEGHLKEALEAEKSKVKTITDSKEQLLSDVSKAQEQLKDAEKDLEQKNQELTASSQAVVAAKTFLSKKEEEQTTGDASLLQTEADKAELQKAFEGVFLMVEAGESTDSAAQLKVFESAMKKLTMEESLKMAILPVLQKPPAERGGFDATVLSEFQNIFEAKLRELSEMLQQGAPERQARQLCVDQARAQLEEAETKQKECSGELLASKQKQKEATSALKEVEASVASYEATLKAAMDVQDEKQKDVDSFVETTMKGFTNLKDVEVGDAMQEQELELQAVIGFKGTVQSSLILHPDQEHLIFPLGCTVVLRNLIKRTQAFLQGHDNQVNCITVSKSGKLLASGQKTFMGFPADVIIWDFEQRKEIHRLSLHKVAVTSLSFSCDETYLATLGGQDDNSLVIWEVERGLAVCGTPAATDTAHCVRFFNNTEFSLVTGGNYHVVIWQFDLANKKLRPTQANLGQMKRITTNVLIDQEDKFVYCGTTTGDLLQVELGHALFKQYTPKGGPTKTFALGITTSALLPDGDMILGTGNGLLARVSADTLRVKQQCQVLGGVTSVALTQDGTHFFCGTTLSNIYWVDTDTLTAELRNTCHHERINQIAFPADYSEVFATCSVTDIRVWNAVTRQELLRIQVPNMECYCLDFMRDGKSIISGWSDGKVRAFLPQSGKLLYAINDAHKNGVTALALSSDCGRIVTGGMEGEVRVWNIGFQTQTMDASLKEHRGRVWCIKIAKDDTQAVSASADGSCIIWDLFTKTRKLCLFESTMFKSLVYHPDESQLLTTGSDRKVAYWDTFDGQAIRVLEGSEEGEITTLSVSKSGSHYVSGGEERLVKLWDYDKGVSEYIGVGHSGTITCAAISPDASFVVSAGSEGAILIWTMPQELVSKCNELVE</sequence>
<keyword evidence="16" id="KW-1185">Reference proteome</keyword>
<dbReference type="InterPro" id="IPR019775">
    <property type="entry name" value="WD40_repeat_CS"/>
</dbReference>
<evidence type="ECO:0000256" key="6">
    <source>
        <dbReference type="ARBA" id="ARBA00022846"/>
    </source>
</evidence>
<protein>
    <recommendedName>
        <fullName evidence="10">Cilia- and flagella-associated protein 52</fullName>
    </recommendedName>
</protein>
<comment type="similarity">
    <text evidence="9">Belongs to the CFAP52 family.</text>
</comment>
<dbReference type="PROSITE" id="PS50082">
    <property type="entry name" value="WD_REPEATS_2"/>
    <property type="match status" value="5"/>
</dbReference>
<keyword evidence="6 15" id="KW-0282">Flagellum</keyword>
<dbReference type="CDD" id="cd00200">
    <property type="entry name" value="WD40"/>
    <property type="match status" value="1"/>
</dbReference>
<evidence type="ECO:0000256" key="13">
    <source>
        <dbReference type="SAM" id="MobiDB-lite"/>
    </source>
</evidence>
<accession>A0A9P1GKU8</accession>
<keyword evidence="7" id="KW-0969">Cilium</keyword>
<feature type="repeat" description="WD" evidence="11">
    <location>
        <begin position="859"/>
        <end position="891"/>
    </location>
</feature>
<evidence type="ECO:0000256" key="4">
    <source>
        <dbReference type="ARBA" id="ARBA00022574"/>
    </source>
</evidence>
<name>A0A9P1GKU8_9DINO</name>
<dbReference type="SMART" id="SM00320">
    <property type="entry name" value="WD40"/>
    <property type="match status" value="11"/>
</dbReference>
<evidence type="ECO:0000313" key="16">
    <source>
        <dbReference type="Proteomes" id="UP001152797"/>
    </source>
</evidence>
<dbReference type="InterPro" id="IPR050630">
    <property type="entry name" value="WD_repeat_EMAP"/>
</dbReference>
<evidence type="ECO:0000256" key="11">
    <source>
        <dbReference type="PROSITE-ProRule" id="PRU00221"/>
    </source>
</evidence>
<evidence type="ECO:0000313" key="14">
    <source>
        <dbReference type="EMBL" id="CAI4016888.1"/>
    </source>
</evidence>
<dbReference type="GO" id="GO:0005930">
    <property type="term" value="C:axoneme"/>
    <property type="evidence" value="ECO:0007669"/>
    <property type="project" value="UniProtKB-ARBA"/>
</dbReference>
<feature type="repeat" description="WD" evidence="11">
    <location>
        <begin position="809"/>
        <end position="842"/>
    </location>
</feature>
<evidence type="ECO:0000256" key="7">
    <source>
        <dbReference type="ARBA" id="ARBA00023069"/>
    </source>
</evidence>
<gene>
    <name evidence="14" type="ORF">C1SCF055_LOCUS41580</name>
</gene>
<feature type="coiled-coil region" evidence="12">
    <location>
        <begin position="275"/>
        <end position="330"/>
    </location>
</feature>
<evidence type="ECO:0000256" key="1">
    <source>
        <dbReference type="ARBA" id="ARBA00004230"/>
    </source>
</evidence>
<comment type="subcellular location">
    <subcellularLocation>
        <location evidence="1">Cell projection</location>
        <location evidence="1">Cilium</location>
        <location evidence="1">Flagellum</location>
    </subcellularLocation>
    <subcellularLocation>
        <location evidence="2">Cytoplasm</location>
    </subcellularLocation>
</comment>
<dbReference type="Gene3D" id="2.130.10.10">
    <property type="entry name" value="YVTN repeat-like/Quinoprotein amine dehydrogenase"/>
    <property type="match status" value="3"/>
</dbReference>
<keyword evidence="3" id="KW-0963">Cytoplasm</keyword>
<dbReference type="AlphaFoldDB" id="A0A9P1GKU8"/>
<feature type="repeat" description="WD" evidence="11">
    <location>
        <begin position="935"/>
        <end position="968"/>
    </location>
</feature>
<dbReference type="PANTHER" id="PTHR13720:SF14">
    <property type="entry name" value="CILIA- AND FLAGELLA-ASSOCIATED PROTEIN 52"/>
    <property type="match status" value="1"/>
</dbReference>
<dbReference type="InterPro" id="IPR001680">
    <property type="entry name" value="WD40_rpt"/>
</dbReference>
<evidence type="ECO:0000256" key="12">
    <source>
        <dbReference type="SAM" id="Coils"/>
    </source>
</evidence>
<proteinExistence type="inferred from homology"/>
<feature type="repeat" description="WD" evidence="11">
    <location>
        <begin position="765"/>
        <end position="798"/>
    </location>
</feature>
<dbReference type="PROSITE" id="PS50294">
    <property type="entry name" value="WD_REPEATS_REGION"/>
    <property type="match status" value="3"/>
</dbReference>
<dbReference type="Proteomes" id="UP001152797">
    <property type="component" value="Unassembled WGS sequence"/>
</dbReference>
<dbReference type="InterPro" id="IPR015943">
    <property type="entry name" value="WD40/YVTN_repeat-like_dom_sf"/>
</dbReference>
<dbReference type="SUPFAM" id="SSF50978">
    <property type="entry name" value="WD40 repeat-like"/>
    <property type="match status" value="2"/>
</dbReference>
<keyword evidence="12" id="KW-0175">Coiled coil</keyword>
<feature type="coiled-coil region" evidence="12">
    <location>
        <begin position="115"/>
        <end position="149"/>
    </location>
</feature>